<keyword evidence="3" id="KW-1185">Reference proteome</keyword>
<dbReference type="OrthoDB" id="3685684at2"/>
<accession>A0A0N9HUB6</accession>
<evidence type="ECO:0008006" key="4">
    <source>
        <dbReference type="Google" id="ProtNLM"/>
    </source>
</evidence>
<evidence type="ECO:0000313" key="2">
    <source>
        <dbReference type="EMBL" id="ALG06525.1"/>
    </source>
</evidence>
<feature type="chain" id="PRO_5006035508" description="Htaa domain-containing protein" evidence="1">
    <location>
        <begin position="26"/>
        <end position="171"/>
    </location>
</feature>
<name>A0A0N9HUB6_9PSEU</name>
<dbReference type="Proteomes" id="UP000063699">
    <property type="component" value="Chromosome"/>
</dbReference>
<reference evidence="2 3" key="1">
    <citation type="submission" date="2015-07" db="EMBL/GenBank/DDBJ databases">
        <title>Genome sequencing of Kibdelosporangium phytohabitans.</title>
        <authorList>
            <person name="Qin S."/>
            <person name="Xing K."/>
        </authorList>
    </citation>
    <scope>NUCLEOTIDE SEQUENCE [LARGE SCALE GENOMIC DNA]</scope>
    <source>
        <strain evidence="2 3">KLBMP1111</strain>
    </source>
</reference>
<gene>
    <name evidence="2" type="ORF">AOZ06_05920</name>
</gene>
<organism evidence="2 3">
    <name type="scientific">Kibdelosporangium phytohabitans</name>
    <dbReference type="NCBI Taxonomy" id="860235"/>
    <lineage>
        <taxon>Bacteria</taxon>
        <taxon>Bacillati</taxon>
        <taxon>Actinomycetota</taxon>
        <taxon>Actinomycetes</taxon>
        <taxon>Pseudonocardiales</taxon>
        <taxon>Pseudonocardiaceae</taxon>
        <taxon>Kibdelosporangium</taxon>
    </lineage>
</organism>
<sequence>MQSRIVSGLVGGLLVLSLGATPALAAPGAEAGAETVQDLSFHKSRTVVTVDAGATAAFDFFGITLDALRPASGGASTYTFPACVRRNGVTELAGGLKFTANAKSVKVNSVVINTRTDVVKAVVAGRRVDLFTLDGQHLVLTTAGADALNKGLGFDALFAEGFVFGGYATTK</sequence>
<protein>
    <recommendedName>
        <fullName evidence="4">Htaa domain-containing protein</fullName>
    </recommendedName>
</protein>
<dbReference type="RefSeq" id="WP_054288498.1">
    <property type="nucleotide sequence ID" value="NZ_CP012752.1"/>
</dbReference>
<feature type="signal peptide" evidence="1">
    <location>
        <begin position="1"/>
        <end position="25"/>
    </location>
</feature>
<dbReference type="KEGG" id="kphy:AOZ06_05920"/>
<keyword evidence="1" id="KW-0732">Signal</keyword>
<evidence type="ECO:0000256" key="1">
    <source>
        <dbReference type="SAM" id="SignalP"/>
    </source>
</evidence>
<dbReference type="AlphaFoldDB" id="A0A0N9HUB6"/>
<dbReference type="STRING" id="860235.AOZ06_05920"/>
<dbReference type="EMBL" id="CP012752">
    <property type="protein sequence ID" value="ALG06525.1"/>
    <property type="molecule type" value="Genomic_DNA"/>
</dbReference>
<proteinExistence type="predicted"/>
<evidence type="ECO:0000313" key="3">
    <source>
        <dbReference type="Proteomes" id="UP000063699"/>
    </source>
</evidence>